<keyword evidence="3" id="KW-0472">Membrane</keyword>
<evidence type="ECO:0000256" key="3">
    <source>
        <dbReference type="SAM" id="Phobius"/>
    </source>
</evidence>
<feature type="transmembrane region" description="Helical" evidence="3">
    <location>
        <begin position="82"/>
        <end position="107"/>
    </location>
</feature>
<name>A0A395XGF3_9BIFI</name>
<dbReference type="Proteomes" id="UP000265970">
    <property type="component" value="Unassembled WGS sequence"/>
</dbReference>
<evidence type="ECO:0000256" key="1">
    <source>
        <dbReference type="SAM" id="Coils"/>
    </source>
</evidence>
<dbReference type="SUPFAM" id="SSF81995">
    <property type="entry name" value="beta-sandwich domain of Sec23/24"/>
    <property type="match status" value="1"/>
</dbReference>
<feature type="compositionally biased region" description="Low complexity" evidence="2">
    <location>
        <begin position="32"/>
        <end position="65"/>
    </location>
</feature>
<evidence type="ECO:0000256" key="2">
    <source>
        <dbReference type="SAM" id="MobiDB-lite"/>
    </source>
</evidence>
<gene>
    <name evidence="4" type="ORF">DWV92_09270</name>
</gene>
<feature type="region of interest" description="Disordered" evidence="2">
    <location>
        <begin position="1"/>
        <end position="66"/>
    </location>
</feature>
<organism evidence="4 5">
    <name type="scientific">Bifidobacterium pseudolongum</name>
    <dbReference type="NCBI Taxonomy" id="1694"/>
    <lineage>
        <taxon>Bacteria</taxon>
        <taxon>Bacillati</taxon>
        <taxon>Actinomycetota</taxon>
        <taxon>Actinomycetes</taxon>
        <taxon>Bifidobacteriales</taxon>
        <taxon>Bifidobacteriaceae</taxon>
        <taxon>Bifidobacterium</taxon>
    </lineage>
</organism>
<evidence type="ECO:0000313" key="4">
    <source>
        <dbReference type="EMBL" id="RGW06997.1"/>
    </source>
</evidence>
<keyword evidence="1" id="KW-0175">Coiled coil</keyword>
<protein>
    <submittedName>
        <fullName evidence="4">Uncharacterized protein</fullName>
    </submittedName>
</protein>
<reference evidence="4 5" key="1">
    <citation type="submission" date="2018-08" db="EMBL/GenBank/DDBJ databases">
        <title>A genome reference for cultivated species of the human gut microbiota.</title>
        <authorList>
            <person name="Zou Y."/>
            <person name="Xue W."/>
            <person name="Luo G."/>
        </authorList>
    </citation>
    <scope>NUCLEOTIDE SEQUENCE [LARGE SCALE GENOMIC DNA]</scope>
    <source>
        <strain evidence="4 5">AF13-3LB</strain>
    </source>
</reference>
<proteinExistence type="predicted"/>
<evidence type="ECO:0000313" key="5">
    <source>
        <dbReference type="Proteomes" id="UP000265970"/>
    </source>
</evidence>
<sequence>MSDPSEQPTPVTPTEQIPTGQTPATPTPPHGAQPTTPQPQAQHTQQVPHMPQAPQAAMQQAAVPVRGPQAQQTPFWKRTYKLTALVLGVGVLASIAVGAIVSSPIAYHAGRNAEVTNILLDQARDKTVEYKESKEKLDDVNSQLRQANEDYESLQEEYGKLEEEHQEAKDIIEQAQKYNLPDLKSESEKLKKEVDEQKKTLETLTGKVESAKKNTIGDGVWQVGKDIDAGTYRATSEVGGSCYWEVSNPSTDDIIQNDIPGGGFPEVTVSNGQQLKISDCKTFAKQ</sequence>
<feature type="compositionally biased region" description="Polar residues" evidence="2">
    <location>
        <begin position="1"/>
        <end position="17"/>
    </location>
</feature>
<keyword evidence="3" id="KW-1133">Transmembrane helix</keyword>
<feature type="coiled-coil region" evidence="1">
    <location>
        <begin position="123"/>
        <end position="214"/>
    </location>
</feature>
<comment type="caution">
    <text evidence="4">The sequence shown here is derived from an EMBL/GenBank/DDBJ whole genome shotgun (WGS) entry which is preliminary data.</text>
</comment>
<accession>A0A395XGF3</accession>
<keyword evidence="3" id="KW-0812">Transmembrane</keyword>
<dbReference type="AlphaFoldDB" id="A0A395XGF3"/>
<dbReference type="EMBL" id="QRZV01000009">
    <property type="protein sequence ID" value="RGW06997.1"/>
    <property type="molecule type" value="Genomic_DNA"/>
</dbReference>
<dbReference type="RefSeq" id="WP_118239761.1">
    <property type="nucleotide sequence ID" value="NZ_QRZV01000009.1"/>
</dbReference>